<reference evidence="1 2" key="1">
    <citation type="submission" date="2018-09" db="EMBL/GenBank/DDBJ databases">
        <title>Genomic Encyclopedia of Archaeal and Bacterial Type Strains, Phase II (KMG-II): from individual species to whole genera.</title>
        <authorList>
            <person name="Goeker M."/>
        </authorList>
    </citation>
    <scope>NUCLEOTIDE SEQUENCE [LARGE SCALE GENOMIC DNA]</scope>
    <source>
        <strain evidence="1 2">DSM 17008</strain>
    </source>
</reference>
<dbReference type="NCBIfam" id="TIGR00099">
    <property type="entry name" value="Cof-subfamily"/>
    <property type="match status" value="1"/>
</dbReference>
<dbReference type="SUPFAM" id="SSF56784">
    <property type="entry name" value="HAD-like"/>
    <property type="match status" value="1"/>
</dbReference>
<dbReference type="InterPro" id="IPR000150">
    <property type="entry name" value="Cof"/>
</dbReference>
<dbReference type="Gene3D" id="3.40.50.1000">
    <property type="entry name" value="HAD superfamily/HAD-like"/>
    <property type="match status" value="1"/>
</dbReference>
<dbReference type="InterPro" id="IPR036412">
    <property type="entry name" value="HAD-like_sf"/>
</dbReference>
<dbReference type="PROSITE" id="PS01229">
    <property type="entry name" value="COF_2"/>
    <property type="match status" value="1"/>
</dbReference>
<organism evidence="1 2">
    <name type="scientific">Sinobaca qinghaiensis</name>
    <dbReference type="NCBI Taxonomy" id="342944"/>
    <lineage>
        <taxon>Bacteria</taxon>
        <taxon>Bacillati</taxon>
        <taxon>Bacillota</taxon>
        <taxon>Bacilli</taxon>
        <taxon>Bacillales</taxon>
        <taxon>Sporolactobacillaceae</taxon>
        <taxon>Sinobaca</taxon>
    </lineage>
</organism>
<evidence type="ECO:0008006" key="3">
    <source>
        <dbReference type="Google" id="ProtNLM"/>
    </source>
</evidence>
<gene>
    <name evidence="1" type="ORF">ATL39_0675</name>
</gene>
<dbReference type="GO" id="GO:0000287">
    <property type="term" value="F:magnesium ion binding"/>
    <property type="evidence" value="ECO:0007669"/>
    <property type="project" value="TreeGrafter"/>
</dbReference>
<keyword evidence="2" id="KW-1185">Reference proteome</keyword>
<dbReference type="Proteomes" id="UP000285120">
    <property type="component" value="Unassembled WGS sequence"/>
</dbReference>
<dbReference type="EMBL" id="RAPK01000006">
    <property type="protein sequence ID" value="RKD76458.1"/>
    <property type="molecule type" value="Genomic_DNA"/>
</dbReference>
<dbReference type="Pfam" id="PF08282">
    <property type="entry name" value="Hydrolase_3"/>
    <property type="match status" value="1"/>
</dbReference>
<dbReference type="OrthoDB" id="9806027at2"/>
<dbReference type="RefSeq" id="WP_120191859.1">
    <property type="nucleotide sequence ID" value="NZ_RAPK01000006.1"/>
</dbReference>
<dbReference type="Gene3D" id="3.30.1240.10">
    <property type="match status" value="1"/>
</dbReference>
<evidence type="ECO:0000313" key="2">
    <source>
        <dbReference type="Proteomes" id="UP000285120"/>
    </source>
</evidence>
<dbReference type="InterPro" id="IPR006379">
    <property type="entry name" value="HAD-SF_hydro_IIB"/>
</dbReference>
<sequence>MKKLVAVDLDGTLLNSSSQISPENLDAIRKAQQNNIEVVIATGRAHFDVKYLFEGTGINTWIIAANGATLHTPEYDEHTKIPLDKQEALSALEWLEKNRFYYEVFSNNAIYTAQNSRDILTIEMDRIASANPGINKETLLKSTRKQYSQFGFSFINNHKELADDSIDLFNILAFSFDPEKLDLGWKEFEDRSDLTLVSSSKHNFELEHHTASKGKMLKRLALELGVSMEHTTAIGDSLNDVSMLTAAGRGFAMANALEEVKHISTEVTRSNDEHGVAHVLHQLID</sequence>
<dbReference type="PROSITE" id="PS01228">
    <property type="entry name" value="COF_1"/>
    <property type="match status" value="1"/>
</dbReference>
<dbReference type="SFLD" id="SFLDS00003">
    <property type="entry name" value="Haloacid_Dehalogenase"/>
    <property type="match status" value="1"/>
</dbReference>
<protein>
    <recommendedName>
        <fullName evidence="3">Cof subfamily protein (Haloacid dehalogenase superfamily)/HAD superfamily hydrolase (TIGR01484 family)</fullName>
    </recommendedName>
</protein>
<proteinExistence type="predicted"/>
<dbReference type="GO" id="GO:0005829">
    <property type="term" value="C:cytosol"/>
    <property type="evidence" value="ECO:0007669"/>
    <property type="project" value="TreeGrafter"/>
</dbReference>
<dbReference type="SFLD" id="SFLDG01140">
    <property type="entry name" value="C2.B:_Phosphomannomutase_and_P"/>
    <property type="match status" value="1"/>
</dbReference>
<dbReference type="PANTHER" id="PTHR10000:SF55">
    <property type="entry name" value="5-AMINO-6-(5-PHOSPHO-D-RIBITYLAMINO)URACIL PHOSPHATASE YCSE"/>
    <property type="match status" value="1"/>
</dbReference>
<dbReference type="AlphaFoldDB" id="A0A419V908"/>
<accession>A0A419V908</accession>
<dbReference type="CDD" id="cd07516">
    <property type="entry name" value="HAD_Pase"/>
    <property type="match status" value="1"/>
</dbReference>
<dbReference type="GO" id="GO:0016791">
    <property type="term" value="F:phosphatase activity"/>
    <property type="evidence" value="ECO:0007669"/>
    <property type="project" value="TreeGrafter"/>
</dbReference>
<comment type="caution">
    <text evidence="1">The sequence shown here is derived from an EMBL/GenBank/DDBJ whole genome shotgun (WGS) entry which is preliminary data.</text>
</comment>
<dbReference type="SFLD" id="SFLDG01144">
    <property type="entry name" value="C2.B.4:_PGP_Like"/>
    <property type="match status" value="1"/>
</dbReference>
<dbReference type="PANTHER" id="PTHR10000">
    <property type="entry name" value="PHOSPHOSERINE PHOSPHATASE"/>
    <property type="match status" value="1"/>
</dbReference>
<dbReference type="NCBIfam" id="TIGR01484">
    <property type="entry name" value="HAD-SF-IIB"/>
    <property type="match status" value="1"/>
</dbReference>
<dbReference type="InterPro" id="IPR023214">
    <property type="entry name" value="HAD_sf"/>
</dbReference>
<evidence type="ECO:0000313" key="1">
    <source>
        <dbReference type="EMBL" id="RKD76458.1"/>
    </source>
</evidence>
<name>A0A419V908_9BACL</name>